<dbReference type="GO" id="GO:0016757">
    <property type="term" value="F:glycosyltransferase activity"/>
    <property type="evidence" value="ECO:0007669"/>
    <property type="project" value="UniProtKB-KW"/>
</dbReference>
<dbReference type="Proteomes" id="UP000234849">
    <property type="component" value="Unassembled WGS sequence"/>
</dbReference>
<feature type="domain" description="Glycosyltransferase 2-like" evidence="4">
    <location>
        <begin position="6"/>
        <end position="172"/>
    </location>
</feature>
<evidence type="ECO:0000313" key="5">
    <source>
        <dbReference type="EMBL" id="PLT55861.1"/>
    </source>
</evidence>
<evidence type="ECO:0000259" key="4">
    <source>
        <dbReference type="Pfam" id="PF00535"/>
    </source>
</evidence>
<keyword evidence="1" id="KW-0328">Glycosyltransferase</keyword>
<evidence type="ECO:0000256" key="1">
    <source>
        <dbReference type="ARBA" id="ARBA00022676"/>
    </source>
</evidence>
<dbReference type="PANTHER" id="PTHR22916">
    <property type="entry name" value="GLYCOSYLTRANSFERASE"/>
    <property type="match status" value="1"/>
</dbReference>
<reference evidence="5 6" key="1">
    <citation type="journal article" date="2017" name="Genome Med.">
        <title>A novel Ruminococcus gnavus clade enriched in inflammatory bowel disease patients.</title>
        <authorList>
            <person name="Hall A.B."/>
            <person name="Yassour M."/>
            <person name="Sauk J."/>
            <person name="Garner A."/>
            <person name="Jiang X."/>
            <person name="Arthur T."/>
            <person name="Lagoudas G.K."/>
            <person name="Vatanen T."/>
            <person name="Fornelos N."/>
            <person name="Wilson R."/>
            <person name="Bertha M."/>
            <person name="Cohen M."/>
            <person name="Garber J."/>
            <person name="Khalili H."/>
            <person name="Gevers D."/>
            <person name="Ananthakrishnan A.N."/>
            <person name="Kugathasan S."/>
            <person name="Lander E.S."/>
            <person name="Blainey P."/>
            <person name="Vlamakis H."/>
            <person name="Xavier R.J."/>
            <person name="Huttenhower C."/>
        </authorList>
    </citation>
    <scope>NUCLEOTIDE SEQUENCE [LARGE SCALE GENOMIC DNA]</scope>
    <source>
        <strain evidence="5 6">RJX1118</strain>
    </source>
</reference>
<keyword evidence="3" id="KW-0812">Transmembrane</keyword>
<comment type="caution">
    <text evidence="5">The sequence shown here is derived from an EMBL/GenBank/DDBJ whole genome shotgun (WGS) entry which is preliminary data.</text>
</comment>
<dbReference type="InterPro" id="IPR001173">
    <property type="entry name" value="Glyco_trans_2-like"/>
</dbReference>
<keyword evidence="2" id="KW-0808">Transferase</keyword>
<dbReference type="EMBL" id="NIHM01000007">
    <property type="protein sequence ID" value="PLT55861.1"/>
    <property type="molecule type" value="Genomic_DNA"/>
</dbReference>
<dbReference type="AlphaFoldDB" id="A0A2N5NJ34"/>
<dbReference type="PANTHER" id="PTHR22916:SF51">
    <property type="entry name" value="GLYCOSYLTRANSFERASE EPSH-RELATED"/>
    <property type="match status" value="1"/>
</dbReference>
<dbReference type="InterPro" id="IPR029044">
    <property type="entry name" value="Nucleotide-diphossugar_trans"/>
</dbReference>
<keyword evidence="3" id="KW-1133">Transmembrane helix</keyword>
<dbReference type="Pfam" id="PF00535">
    <property type="entry name" value="Glycos_transf_2"/>
    <property type="match status" value="1"/>
</dbReference>
<evidence type="ECO:0000313" key="6">
    <source>
        <dbReference type="Proteomes" id="UP000234849"/>
    </source>
</evidence>
<evidence type="ECO:0000256" key="3">
    <source>
        <dbReference type="SAM" id="Phobius"/>
    </source>
</evidence>
<dbReference type="SUPFAM" id="SSF53448">
    <property type="entry name" value="Nucleotide-diphospho-sugar transferases"/>
    <property type="match status" value="1"/>
</dbReference>
<evidence type="ECO:0000256" key="2">
    <source>
        <dbReference type="ARBA" id="ARBA00022679"/>
    </source>
</evidence>
<accession>A0A2N5NJ34</accession>
<proteinExistence type="predicted"/>
<gene>
    <name evidence="5" type="ORF">CDL18_06690</name>
</gene>
<feature type="transmembrane region" description="Helical" evidence="3">
    <location>
        <begin position="300"/>
        <end position="320"/>
    </location>
</feature>
<keyword evidence="3" id="KW-0472">Membrane</keyword>
<protein>
    <recommendedName>
        <fullName evidence="4">Glycosyltransferase 2-like domain-containing protein</fullName>
    </recommendedName>
</protein>
<organism evidence="5 6">
    <name type="scientific">Mediterraneibacter gnavus</name>
    <name type="common">Ruminococcus gnavus</name>
    <dbReference type="NCBI Taxonomy" id="33038"/>
    <lineage>
        <taxon>Bacteria</taxon>
        <taxon>Bacillati</taxon>
        <taxon>Bacillota</taxon>
        <taxon>Clostridia</taxon>
        <taxon>Lachnospirales</taxon>
        <taxon>Lachnospiraceae</taxon>
        <taxon>Mediterraneibacter</taxon>
    </lineage>
</organism>
<name>A0A2N5NJ34_MEDGN</name>
<sequence length="328" mass="38099">MRTKFSIIVPIYGVEKYLEKCINSVLDQSYNNYELILIDDGSPDRCPLICDEYADKDERILVFHKKNGGASYARNIGIEQATGDYILFLDGDDYWLEIDLLEKVNERINQFNSDVICLNYKKVYSSGKEYKYFSADTDMPEKKMGESSVQYMIQNAIWTSAPWNKVIKKSLFSKGNLNFIKGITSEDLDWCARLAVLATTYDYIEKPYVGYRQRESSVSKAMTYDKVCCLRNNIFRIEEMVAKVQGEKKELLIQYFSYQYGTLLLNIALLQSSTQRKQICKEIKYLWKVLGFSKSKKIKMLKFFGMFFGIGGTVEILHLMECLKRGKK</sequence>
<dbReference type="RefSeq" id="WP_101879493.1">
    <property type="nucleotide sequence ID" value="NZ_NIHM01000007.1"/>
</dbReference>
<dbReference type="CDD" id="cd00761">
    <property type="entry name" value="Glyco_tranf_GTA_type"/>
    <property type="match status" value="1"/>
</dbReference>
<dbReference type="Gene3D" id="3.90.550.10">
    <property type="entry name" value="Spore Coat Polysaccharide Biosynthesis Protein SpsA, Chain A"/>
    <property type="match status" value="1"/>
</dbReference>